<dbReference type="Proteomes" id="UP001500683">
    <property type="component" value="Unassembled WGS sequence"/>
</dbReference>
<dbReference type="Pfam" id="PF20208">
    <property type="entry name" value="ARPP-1"/>
    <property type="match status" value="1"/>
</dbReference>
<feature type="domain" description="ARG and Rhodanese-Phosphatase-superfamily-associated" evidence="1">
    <location>
        <begin position="32"/>
        <end position="334"/>
    </location>
</feature>
<name>A0ABP7VML4_9ACTN</name>
<evidence type="ECO:0000313" key="3">
    <source>
        <dbReference type="Proteomes" id="UP001500683"/>
    </source>
</evidence>
<dbReference type="RefSeq" id="WP_344946179.1">
    <property type="nucleotide sequence ID" value="NZ_BAAAZG010000016.1"/>
</dbReference>
<comment type="caution">
    <text evidence="2">The sequence shown here is derived from an EMBL/GenBank/DDBJ whole genome shotgun (WGS) entry which is preliminary data.</text>
</comment>
<keyword evidence="3" id="KW-1185">Reference proteome</keyword>
<dbReference type="EMBL" id="BAAAZG010000016">
    <property type="protein sequence ID" value="GAA4070525.1"/>
    <property type="molecule type" value="Genomic_DNA"/>
</dbReference>
<dbReference type="InterPro" id="IPR046699">
    <property type="entry name" value="ARPP-1"/>
</dbReference>
<organism evidence="2 3">
    <name type="scientific">Actinomadura miaoliensis</name>
    <dbReference type="NCBI Taxonomy" id="430685"/>
    <lineage>
        <taxon>Bacteria</taxon>
        <taxon>Bacillati</taxon>
        <taxon>Actinomycetota</taxon>
        <taxon>Actinomycetes</taxon>
        <taxon>Streptosporangiales</taxon>
        <taxon>Thermomonosporaceae</taxon>
        <taxon>Actinomadura</taxon>
    </lineage>
</organism>
<evidence type="ECO:0000259" key="1">
    <source>
        <dbReference type="Pfam" id="PF20208"/>
    </source>
</evidence>
<protein>
    <recommendedName>
        <fullName evidence="1">ARG and Rhodanese-Phosphatase-superfamily-associated domain-containing protein</fullName>
    </recommendedName>
</protein>
<evidence type="ECO:0000313" key="2">
    <source>
        <dbReference type="EMBL" id="GAA4070525.1"/>
    </source>
</evidence>
<gene>
    <name evidence="2" type="ORF">GCM10022214_27690</name>
</gene>
<accession>A0ABP7VML4</accession>
<reference evidence="3" key="1">
    <citation type="journal article" date="2019" name="Int. J. Syst. Evol. Microbiol.">
        <title>The Global Catalogue of Microorganisms (GCM) 10K type strain sequencing project: providing services to taxonomists for standard genome sequencing and annotation.</title>
        <authorList>
            <consortium name="The Broad Institute Genomics Platform"/>
            <consortium name="The Broad Institute Genome Sequencing Center for Infectious Disease"/>
            <person name="Wu L."/>
            <person name="Ma J."/>
        </authorList>
    </citation>
    <scope>NUCLEOTIDE SEQUENCE [LARGE SCALE GENOMIC DNA]</scope>
    <source>
        <strain evidence="3">JCM 16702</strain>
    </source>
</reference>
<proteinExistence type="predicted"/>
<sequence>MTIRDTPGATSGAATTTLDTLMPGPLSLAGHRLGTPQRAGALTMVPISGPAYPGIVPPRRGLKLARVDGYGRVELHNGAADGVAIVPLHIGYIQDAAQNHALCRSAFIAAGQSLMFEDAACVQASQGGYLTERDQWFFVLPVELRARALQRRGVHDFSKLWDDIAALNRGYGLPARGHLEQILSRKRPVLTQFQSRLELQPGQLGALFFVDGRLAGLELAPDPGYFADVWTALVCFAYGVAAWHAEQRHAEAGPPSEARPFPATSLPELRAALDRDRAARIAQVAGWLADVPTGPVEVTEEERYLGLRLSTVTGAHLAGQVVTDGDRAVYASLFAPWPGDTAQ</sequence>